<keyword evidence="1" id="KW-0812">Transmembrane</keyword>
<keyword evidence="1" id="KW-1133">Transmembrane helix</keyword>
<evidence type="ECO:0000256" key="1">
    <source>
        <dbReference type="SAM" id="Phobius"/>
    </source>
</evidence>
<dbReference type="Proteomes" id="UP000799776">
    <property type="component" value="Unassembled WGS sequence"/>
</dbReference>
<accession>A0A9P4I0E7</accession>
<organism evidence="2 3">
    <name type="scientific">Saccharata proteae CBS 121410</name>
    <dbReference type="NCBI Taxonomy" id="1314787"/>
    <lineage>
        <taxon>Eukaryota</taxon>
        <taxon>Fungi</taxon>
        <taxon>Dikarya</taxon>
        <taxon>Ascomycota</taxon>
        <taxon>Pezizomycotina</taxon>
        <taxon>Dothideomycetes</taxon>
        <taxon>Dothideomycetes incertae sedis</taxon>
        <taxon>Botryosphaeriales</taxon>
        <taxon>Saccharataceae</taxon>
        <taxon>Saccharata</taxon>
    </lineage>
</organism>
<protein>
    <submittedName>
        <fullName evidence="2">Uncharacterized protein</fullName>
    </submittedName>
</protein>
<keyword evidence="3" id="KW-1185">Reference proteome</keyword>
<evidence type="ECO:0000313" key="3">
    <source>
        <dbReference type="Proteomes" id="UP000799776"/>
    </source>
</evidence>
<comment type="caution">
    <text evidence="2">The sequence shown here is derived from an EMBL/GenBank/DDBJ whole genome shotgun (WGS) entry which is preliminary data.</text>
</comment>
<dbReference type="AlphaFoldDB" id="A0A9P4I0E7"/>
<feature type="transmembrane region" description="Helical" evidence="1">
    <location>
        <begin position="180"/>
        <end position="202"/>
    </location>
</feature>
<keyword evidence="1" id="KW-0472">Membrane</keyword>
<dbReference type="EMBL" id="ML978716">
    <property type="protein sequence ID" value="KAF2088550.1"/>
    <property type="molecule type" value="Genomic_DNA"/>
</dbReference>
<feature type="transmembrane region" description="Helical" evidence="1">
    <location>
        <begin position="303"/>
        <end position="322"/>
    </location>
</feature>
<feature type="transmembrane region" description="Helical" evidence="1">
    <location>
        <begin position="70"/>
        <end position="89"/>
    </location>
</feature>
<reference evidence="2" key="1">
    <citation type="journal article" date="2020" name="Stud. Mycol.">
        <title>101 Dothideomycetes genomes: a test case for predicting lifestyles and emergence of pathogens.</title>
        <authorList>
            <person name="Haridas S."/>
            <person name="Albert R."/>
            <person name="Binder M."/>
            <person name="Bloem J."/>
            <person name="Labutti K."/>
            <person name="Salamov A."/>
            <person name="Andreopoulos B."/>
            <person name="Baker S."/>
            <person name="Barry K."/>
            <person name="Bills G."/>
            <person name="Bluhm B."/>
            <person name="Cannon C."/>
            <person name="Castanera R."/>
            <person name="Culley D."/>
            <person name="Daum C."/>
            <person name="Ezra D."/>
            <person name="Gonzalez J."/>
            <person name="Henrissat B."/>
            <person name="Kuo A."/>
            <person name="Liang C."/>
            <person name="Lipzen A."/>
            <person name="Lutzoni F."/>
            <person name="Magnuson J."/>
            <person name="Mondo S."/>
            <person name="Nolan M."/>
            <person name="Ohm R."/>
            <person name="Pangilinan J."/>
            <person name="Park H.-J."/>
            <person name="Ramirez L."/>
            <person name="Alfaro M."/>
            <person name="Sun H."/>
            <person name="Tritt A."/>
            <person name="Yoshinaga Y."/>
            <person name="Zwiers L.-H."/>
            <person name="Turgeon B."/>
            <person name="Goodwin S."/>
            <person name="Spatafora J."/>
            <person name="Crous P."/>
            <person name="Grigoriev I."/>
        </authorList>
    </citation>
    <scope>NUCLEOTIDE SEQUENCE</scope>
    <source>
        <strain evidence="2">CBS 121410</strain>
    </source>
</reference>
<evidence type="ECO:0000313" key="2">
    <source>
        <dbReference type="EMBL" id="KAF2088550.1"/>
    </source>
</evidence>
<feature type="transmembrane region" description="Helical" evidence="1">
    <location>
        <begin position="101"/>
        <end position="121"/>
    </location>
</feature>
<proteinExistence type="predicted"/>
<name>A0A9P4I0E7_9PEZI</name>
<gene>
    <name evidence="2" type="ORF">K490DRAFT_64598</name>
</gene>
<sequence>MSDSNGLLPTLDQPKTMPGRTSVYFSTGWGRAQMSLQVLFLIELLYIVYRWSKNRRKGKPTILRWYNYGIALGMMIAHALASIIATVVLTSNTAIHSRLSYHHAHLIPLLTYWPSLLLLLATIQYRISLASPTPDPPPILSLLHHRYRRTRTRMADKPPSTPTPFDPDPPFSRRHLALRILTHFLFAWLLLDHLFWACHNIWRIADNPRDARNVLRVAFPAKGSLTHMYDLVVGGGFVWLALLLFNVILLSGVGRPKREEWERVMRALLMWLLVAVGGLQVGMVVFASFGWEGHGRSVRMGDLFGMGSLGFLEGLAVTLLFFQTGRMGEERCGRRADRLGDW</sequence>
<feature type="transmembrane region" description="Helical" evidence="1">
    <location>
        <begin position="231"/>
        <end position="255"/>
    </location>
</feature>
<feature type="transmembrane region" description="Helical" evidence="1">
    <location>
        <begin position="32"/>
        <end position="49"/>
    </location>
</feature>
<feature type="transmembrane region" description="Helical" evidence="1">
    <location>
        <begin position="267"/>
        <end position="291"/>
    </location>
</feature>